<proteinExistence type="predicted"/>
<evidence type="ECO:0000313" key="3">
    <source>
        <dbReference type="Proteomes" id="UP000325315"/>
    </source>
</evidence>
<sequence length="1100" mass="127088">MGRLCDFNEIMYDFEKKGGVPRDERRMEVFREVLAECGLVDMGFSGRWFTWERGNLPETNIRERLDRGVANEVWQTMFPDGSIQHLTHSFFDHCPLLMTTRQEECGVQTASFWFEAWWLMEETFDTEVRKDRDDQNMAELIDTKVQLNLEIDKDEQYWEQRARINWLRYGDKNTAYFHSQASSRRKKNTIQRMQNDTGGVMENIQDIENIARVYFQKLFDSNERECCDYLLLGIQRCITKEDNQILMAPYMKDEIREAIFGMGPTKAPGEDGFPAIFYQQCWHIVKDKVIRFCLQVLNEDRDFRQKRVGRKGFMAVKLDMSKAYDRVEWNFVKEVMIRMGFANGWIETIMECTTSVSYAVVINGFKGENFWPSRGLRQGDPLSPLLFLMCGERLSSLMRLAMSEGILKGVKASRSGPKISHLLFADDCILFSEASSRGANALKEILRKYRSSSRQCVNFDKSIVFFSKNTSEMDRNSVISILGVRSSNNPERYLGLPNVVGRKKKESFQILKDKMKQRIDHWSTRHLSQGGKEIFIKSILQAIPTYTMACFLLPKTFCAEIESIMAKFWWQKGYGKKGIDWCEWRTLCTLKEIGGLGFRNMCQFNIALLAKKGWRLINYPDSLLARVLKAKYFPNSNFLNSQLGNLPSLTWRSMWVAKGLLCSGMGWRVRRGTEISVWDDHWIPGKEIDDWGHRIKNGVKLVADLIDAENSVWKTELVKRTFTADIAEKFLQIPLAKNPGANIQVWRGELSGDFSTRSAYKILQNASLDPNALLLQTDTKKFYKKLWNLQLPSKLLITVWRASWNYLPTFANLRSKKIATSSVCPRCGYGEENLDHVFRFCPATNGIWQLLDLGWTNNSSIQSFWEWITWVFGRSSHKQRRLFCSTLWFLWGARNRLVHDKKIESAEELSAGLKRFMAEIEGVQERKISLRRLTNQSQEYIPSESAIYFDAAFNARTNKSMAGIVITDRTGGIVKTLNISNSNVPTPFTAEAYAGYHAVQLDRAMGFQTVKIKGDSRAVIKKCQTKKINKSVISAIIRDIQELSKQFLKIEFQFIDRNENKIAHRIAVEALHREEEAYLGGGVSAITQVAPEGRWRRSPD</sequence>
<keyword evidence="2" id="KW-0548">Nucleotidyltransferase</keyword>
<dbReference type="Pfam" id="PF13456">
    <property type="entry name" value="RVT_3"/>
    <property type="match status" value="1"/>
</dbReference>
<dbReference type="CDD" id="cd01650">
    <property type="entry name" value="RT_nLTR_like"/>
    <property type="match status" value="1"/>
</dbReference>
<dbReference type="CDD" id="cd06222">
    <property type="entry name" value="RNase_H_like"/>
    <property type="match status" value="1"/>
</dbReference>
<dbReference type="OrthoDB" id="1000206at2759"/>
<dbReference type="InterPro" id="IPR036691">
    <property type="entry name" value="Endo/exonu/phosph_ase_sf"/>
</dbReference>
<dbReference type="PANTHER" id="PTHR33116:SF86">
    <property type="entry name" value="REVERSE TRANSCRIPTASE DOMAIN-CONTAINING PROTEIN"/>
    <property type="match status" value="1"/>
</dbReference>
<dbReference type="GO" id="GO:0003676">
    <property type="term" value="F:nucleic acid binding"/>
    <property type="evidence" value="ECO:0007669"/>
    <property type="project" value="InterPro"/>
</dbReference>
<organism evidence="2 3">
    <name type="scientific">Gossypium australe</name>
    <dbReference type="NCBI Taxonomy" id="47621"/>
    <lineage>
        <taxon>Eukaryota</taxon>
        <taxon>Viridiplantae</taxon>
        <taxon>Streptophyta</taxon>
        <taxon>Embryophyta</taxon>
        <taxon>Tracheophyta</taxon>
        <taxon>Spermatophyta</taxon>
        <taxon>Magnoliopsida</taxon>
        <taxon>eudicotyledons</taxon>
        <taxon>Gunneridae</taxon>
        <taxon>Pentapetalae</taxon>
        <taxon>rosids</taxon>
        <taxon>malvids</taxon>
        <taxon>Malvales</taxon>
        <taxon>Malvaceae</taxon>
        <taxon>Malvoideae</taxon>
        <taxon>Gossypium</taxon>
    </lineage>
</organism>
<evidence type="ECO:0000313" key="2">
    <source>
        <dbReference type="EMBL" id="KAA3486342.1"/>
    </source>
</evidence>
<keyword evidence="2" id="KW-0808">Transferase</keyword>
<dbReference type="GO" id="GO:0004523">
    <property type="term" value="F:RNA-DNA hybrid ribonuclease activity"/>
    <property type="evidence" value="ECO:0007669"/>
    <property type="project" value="InterPro"/>
</dbReference>
<reference evidence="3" key="1">
    <citation type="journal article" date="2019" name="Plant Biotechnol. J.">
        <title>Genome sequencing of the Australian wild diploid species Gossypium australe highlights disease resistance and delayed gland morphogenesis.</title>
        <authorList>
            <person name="Cai Y."/>
            <person name="Cai X."/>
            <person name="Wang Q."/>
            <person name="Wang P."/>
            <person name="Zhang Y."/>
            <person name="Cai C."/>
            <person name="Xu Y."/>
            <person name="Wang K."/>
            <person name="Zhou Z."/>
            <person name="Wang C."/>
            <person name="Geng S."/>
            <person name="Li B."/>
            <person name="Dong Q."/>
            <person name="Hou Y."/>
            <person name="Wang H."/>
            <person name="Ai P."/>
            <person name="Liu Z."/>
            <person name="Yi F."/>
            <person name="Sun M."/>
            <person name="An G."/>
            <person name="Cheng J."/>
            <person name="Zhang Y."/>
            <person name="Shi Q."/>
            <person name="Xie Y."/>
            <person name="Shi X."/>
            <person name="Chang Y."/>
            <person name="Huang F."/>
            <person name="Chen Y."/>
            <person name="Hong S."/>
            <person name="Mi L."/>
            <person name="Sun Q."/>
            <person name="Zhang L."/>
            <person name="Zhou B."/>
            <person name="Peng R."/>
            <person name="Zhang X."/>
            <person name="Liu F."/>
        </authorList>
    </citation>
    <scope>NUCLEOTIDE SEQUENCE [LARGE SCALE GENOMIC DNA]</scope>
    <source>
        <strain evidence="3">cv. PA1801</strain>
    </source>
</reference>
<dbReference type="SUPFAM" id="SSF53098">
    <property type="entry name" value="Ribonuclease H-like"/>
    <property type="match status" value="1"/>
</dbReference>
<accession>A0A5B6WZR7</accession>
<dbReference type="InterPro" id="IPR000477">
    <property type="entry name" value="RT_dom"/>
</dbReference>
<keyword evidence="2" id="KW-0695">RNA-directed DNA polymerase</keyword>
<dbReference type="InterPro" id="IPR026960">
    <property type="entry name" value="RVT-Znf"/>
</dbReference>
<dbReference type="InterPro" id="IPR002156">
    <property type="entry name" value="RNaseH_domain"/>
</dbReference>
<dbReference type="SUPFAM" id="SSF56672">
    <property type="entry name" value="DNA/RNA polymerases"/>
    <property type="match status" value="1"/>
</dbReference>
<dbReference type="SUPFAM" id="SSF56219">
    <property type="entry name" value="DNase I-like"/>
    <property type="match status" value="1"/>
</dbReference>
<dbReference type="Proteomes" id="UP000325315">
    <property type="component" value="Unassembled WGS sequence"/>
</dbReference>
<dbReference type="InterPro" id="IPR043502">
    <property type="entry name" value="DNA/RNA_pol_sf"/>
</dbReference>
<dbReference type="Pfam" id="PF00078">
    <property type="entry name" value="RVT_1"/>
    <property type="match status" value="1"/>
</dbReference>
<dbReference type="InterPro" id="IPR036397">
    <property type="entry name" value="RNaseH_sf"/>
</dbReference>
<keyword evidence="3" id="KW-1185">Reference proteome</keyword>
<dbReference type="InterPro" id="IPR044730">
    <property type="entry name" value="RNase_H-like_dom_plant"/>
</dbReference>
<dbReference type="PROSITE" id="PS50878">
    <property type="entry name" value="RT_POL"/>
    <property type="match status" value="1"/>
</dbReference>
<dbReference type="InterPro" id="IPR012337">
    <property type="entry name" value="RNaseH-like_sf"/>
</dbReference>
<protein>
    <submittedName>
        <fullName evidence="2">Reverse transcriptase</fullName>
    </submittedName>
</protein>
<dbReference type="Gene3D" id="3.60.10.10">
    <property type="entry name" value="Endonuclease/exonuclease/phosphatase"/>
    <property type="match status" value="1"/>
</dbReference>
<gene>
    <name evidence="2" type="ORF">EPI10_030264</name>
</gene>
<dbReference type="GO" id="GO:0003964">
    <property type="term" value="F:RNA-directed DNA polymerase activity"/>
    <property type="evidence" value="ECO:0007669"/>
    <property type="project" value="UniProtKB-KW"/>
</dbReference>
<name>A0A5B6WZR7_9ROSI</name>
<dbReference type="PANTHER" id="PTHR33116">
    <property type="entry name" value="REVERSE TRANSCRIPTASE ZINC-BINDING DOMAIN-CONTAINING PROTEIN-RELATED-RELATED"/>
    <property type="match status" value="1"/>
</dbReference>
<feature type="domain" description="Reverse transcriptase" evidence="1">
    <location>
        <begin position="165"/>
        <end position="498"/>
    </location>
</feature>
<comment type="caution">
    <text evidence="2">The sequence shown here is derived from an EMBL/GenBank/DDBJ whole genome shotgun (WGS) entry which is preliminary data.</text>
</comment>
<dbReference type="Pfam" id="PF13966">
    <property type="entry name" value="zf-RVT"/>
    <property type="match status" value="1"/>
</dbReference>
<dbReference type="AlphaFoldDB" id="A0A5B6WZR7"/>
<evidence type="ECO:0000259" key="1">
    <source>
        <dbReference type="PROSITE" id="PS50878"/>
    </source>
</evidence>
<dbReference type="EMBL" id="SMMG02000001">
    <property type="protein sequence ID" value="KAA3486342.1"/>
    <property type="molecule type" value="Genomic_DNA"/>
</dbReference>
<dbReference type="Gene3D" id="3.30.420.10">
    <property type="entry name" value="Ribonuclease H-like superfamily/Ribonuclease H"/>
    <property type="match status" value="1"/>
</dbReference>